<name>C6PT12_9CLOT</name>
<keyword evidence="2" id="KW-1185">Reference proteome</keyword>
<gene>
    <name evidence="1" type="ORF">CcarbDRAFT_1929</name>
</gene>
<proteinExistence type="predicted"/>
<dbReference type="EMBL" id="ACVI01000026">
    <property type="protein sequence ID" value="EET87647.1"/>
    <property type="molecule type" value="Genomic_DNA"/>
</dbReference>
<evidence type="ECO:0000313" key="2">
    <source>
        <dbReference type="Proteomes" id="UP000004198"/>
    </source>
</evidence>
<comment type="caution">
    <text evidence="1">The sequence shown here is derived from an EMBL/GenBank/DDBJ whole genome shotgun (WGS) entry which is preliminary data.</text>
</comment>
<dbReference type="PATRIC" id="fig|536227.13.peg.3413"/>
<sequence>MEGLNTYPTLKQLKEYLMTSIPTIFDYFKINMIYALHEDDVTGKNVIVFLSDNERVAYTHELSIEQIKFNNLTEYMEKLIVVKMLITVNNNRLLTEDELEDTCISSLFLDKFSYEVKGHYLYRVDGMRKKGISEIEFTIKEITKS</sequence>
<dbReference type="STRING" id="536227.Ccar_16270"/>
<accession>C6PT12</accession>
<dbReference type="AlphaFoldDB" id="C6PT12"/>
<protein>
    <submittedName>
        <fullName evidence="1">Uncharacterized protein</fullName>
    </submittedName>
</protein>
<dbReference type="RefSeq" id="WP_007060814.1">
    <property type="nucleotide sequence ID" value="NZ_ACVI01000026.1"/>
</dbReference>
<evidence type="ECO:0000313" key="1">
    <source>
        <dbReference type="EMBL" id="EET87647.1"/>
    </source>
</evidence>
<dbReference type="Proteomes" id="UP000004198">
    <property type="component" value="Unassembled WGS sequence"/>
</dbReference>
<organism evidence="1 2">
    <name type="scientific">Clostridium carboxidivorans P7</name>
    <dbReference type="NCBI Taxonomy" id="536227"/>
    <lineage>
        <taxon>Bacteria</taxon>
        <taxon>Bacillati</taxon>
        <taxon>Bacillota</taxon>
        <taxon>Clostridia</taxon>
        <taxon>Eubacteriales</taxon>
        <taxon>Clostridiaceae</taxon>
        <taxon>Clostridium</taxon>
    </lineage>
</organism>
<dbReference type="KEGG" id="cck:Ccar_16270"/>
<reference evidence="1 2" key="1">
    <citation type="submission" date="2009-06" db="EMBL/GenBank/DDBJ databases">
        <title>The draft genome of Clostridium carboxidivorans P7.</title>
        <authorList>
            <consortium name="US DOE Joint Genome Institute (JGI-PGF)"/>
            <person name="Lucas S."/>
            <person name="Copeland A."/>
            <person name="Lapidus A."/>
            <person name="Glavina del Rio T."/>
            <person name="Tice H."/>
            <person name="Bruce D."/>
            <person name="Goodwin L."/>
            <person name="Pitluck S."/>
            <person name="Larimer F."/>
            <person name="Land M.L."/>
            <person name="Hauser L."/>
            <person name="Hemme C.L."/>
        </authorList>
    </citation>
    <scope>NUCLEOTIDE SEQUENCE [LARGE SCALE GENOMIC DNA]</scope>
    <source>
        <strain evidence="1 2">P7</strain>
    </source>
</reference>